<dbReference type="PANTHER" id="PTHR30615">
    <property type="entry name" value="UNCHARACTERIZED PROTEIN YJBQ-RELATED"/>
    <property type="match status" value="1"/>
</dbReference>
<dbReference type="SUPFAM" id="SSF111038">
    <property type="entry name" value="YjbQ-like"/>
    <property type="match status" value="1"/>
</dbReference>
<proteinExistence type="inferred from homology"/>
<dbReference type="InterPro" id="IPR035917">
    <property type="entry name" value="YjbQ-like_sf"/>
</dbReference>
<evidence type="ECO:0000313" key="2">
    <source>
        <dbReference type="EMBL" id="RMQ49089.1"/>
    </source>
</evidence>
<dbReference type="PANTHER" id="PTHR30615:SF8">
    <property type="entry name" value="UPF0047 PROTEIN C4A8.02C"/>
    <property type="match status" value="1"/>
</dbReference>
<dbReference type="Pfam" id="PF01894">
    <property type="entry name" value="YjbQ"/>
    <property type="match status" value="1"/>
</dbReference>
<accession>A0A3M4M678</accession>
<dbReference type="Gene3D" id="2.60.120.460">
    <property type="entry name" value="YjbQ-like"/>
    <property type="match status" value="1"/>
</dbReference>
<organism evidence="2 3">
    <name type="scientific">Pseudomonas cichorii</name>
    <dbReference type="NCBI Taxonomy" id="36746"/>
    <lineage>
        <taxon>Bacteria</taxon>
        <taxon>Pseudomonadati</taxon>
        <taxon>Pseudomonadota</taxon>
        <taxon>Gammaproteobacteria</taxon>
        <taxon>Pseudomonadales</taxon>
        <taxon>Pseudomonadaceae</taxon>
        <taxon>Pseudomonas</taxon>
    </lineage>
</organism>
<dbReference type="EMBL" id="RBRE01000017">
    <property type="protein sequence ID" value="RMQ49089.1"/>
    <property type="molecule type" value="Genomic_DNA"/>
</dbReference>
<evidence type="ECO:0000313" key="3">
    <source>
        <dbReference type="Proteomes" id="UP000277236"/>
    </source>
</evidence>
<dbReference type="PIRSF" id="PIRSF004681">
    <property type="entry name" value="UCP004681"/>
    <property type="match status" value="1"/>
</dbReference>
<dbReference type="InterPro" id="IPR001602">
    <property type="entry name" value="UPF0047_YjbQ-like"/>
</dbReference>
<gene>
    <name evidence="2" type="ORF">ALQ04_100114</name>
</gene>
<name>A0A3M4M678_PSECI</name>
<dbReference type="Proteomes" id="UP000277236">
    <property type="component" value="Unassembled WGS sequence"/>
</dbReference>
<dbReference type="AlphaFoldDB" id="A0A3M4M678"/>
<protein>
    <submittedName>
        <fullName evidence="2">Secondary thiaminee-phosphate synthase enzyme</fullName>
    </submittedName>
</protein>
<sequence>MRAERAENGMWHQSRITLRARPRGFHLVTDEILAGLPELRDCRVGLLHLWLQHTSASLTVNENADPAVRRDFERFFSRLVPEGANGYEHDDEGPDDLPAHFKASLLGCQLVLPVTAGRLALGTWQGVYLGEHRDAGGARNVLATLQGEWT</sequence>
<dbReference type="NCBIfam" id="TIGR00149">
    <property type="entry name" value="TIGR00149_YjbQ"/>
    <property type="match status" value="1"/>
</dbReference>
<evidence type="ECO:0000256" key="1">
    <source>
        <dbReference type="ARBA" id="ARBA00005534"/>
    </source>
</evidence>
<reference evidence="2 3" key="1">
    <citation type="submission" date="2018-08" db="EMBL/GenBank/DDBJ databases">
        <title>Recombination of ecologically and evolutionarily significant loci maintains genetic cohesion in the Pseudomonas syringae species complex.</title>
        <authorList>
            <person name="Dillon M."/>
            <person name="Thakur S."/>
            <person name="Almeida R.N.D."/>
            <person name="Weir B.S."/>
            <person name="Guttman D.S."/>
        </authorList>
    </citation>
    <scope>NUCLEOTIDE SEQUENCE [LARGE SCALE GENOMIC DNA]</scope>
    <source>
        <strain evidence="2 3">ICMP 3353</strain>
    </source>
</reference>
<comment type="caution">
    <text evidence="2">The sequence shown here is derived from an EMBL/GenBank/DDBJ whole genome shotgun (WGS) entry which is preliminary data.</text>
</comment>
<comment type="similarity">
    <text evidence="1">Belongs to the UPF0047 family.</text>
</comment>